<dbReference type="OrthoDB" id="249703at2759"/>
<dbReference type="EMBL" id="GAKP01015386">
    <property type="protein sequence ID" value="JAC43566.1"/>
    <property type="molecule type" value="Transcribed_RNA"/>
</dbReference>
<dbReference type="EMBL" id="GAKP01015383">
    <property type="protein sequence ID" value="JAC43569.1"/>
    <property type="molecule type" value="Transcribed_RNA"/>
</dbReference>
<evidence type="ECO:0000313" key="2">
    <source>
        <dbReference type="EMBL" id="JAC43569.1"/>
    </source>
</evidence>
<organism evidence="2">
    <name type="scientific">Bactrocera dorsalis</name>
    <name type="common">Oriental fruit fly</name>
    <name type="synonym">Dacus dorsalis</name>
    <dbReference type="NCBI Taxonomy" id="27457"/>
    <lineage>
        <taxon>Eukaryota</taxon>
        <taxon>Metazoa</taxon>
        <taxon>Ecdysozoa</taxon>
        <taxon>Arthropoda</taxon>
        <taxon>Hexapoda</taxon>
        <taxon>Insecta</taxon>
        <taxon>Pterygota</taxon>
        <taxon>Neoptera</taxon>
        <taxon>Endopterygota</taxon>
        <taxon>Diptera</taxon>
        <taxon>Brachycera</taxon>
        <taxon>Muscomorpha</taxon>
        <taxon>Tephritoidea</taxon>
        <taxon>Tephritidae</taxon>
        <taxon>Bactrocera</taxon>
        <taxon>Bactrocera</taxon>
    </lineage>
</organism>
<accession>A0A034VM66</accession>
<protein>
    <submittedName>
        <fullName evidence="2">Uncharacterized protein</fullName>
    </submittedName>
</protein>
<feature type="region of interest" description="Disordered" evidence="1">
    <location>
        <begin position="129"/>
        <end position="168"/>
    </location>
</feature>
<sequence length="168" mass="17649">MQLQMMQLQKQHALKAPSRYPTIAPKPTATATHNGGNGTPTSHVAVTNVSVPNSNASVFSSPMMPLLTNAFSNPNSNPLAVAAAAAAATAKLNSNAWIWNFPESTHMINGNMVGAQSAPKLPQLLHKGPQIGGGGGIPATMTSKQQQQQQQNQEPSVMCTWPNVMPST</sequence>
<evidence type="ECO:0000256" key="1">
    <source>
        <dbReference type="SAM" id="MobiDB-lite"/>
    </source>
</evidence>
<proteinExistence type="predicted"/>
<reference evidence="2" key="1">
    <citation type="journal article" date="2014" name="BMC Genomics">
        <title>Characterizing the developmental transcriptome of the oriental fruit fly, Bactrocera dorsalis (Diptera: Tephritidae) through comparative genomic analysis with Drosophila melanogaster utilizing modENCODE datasets.</title>
        <authorList>
            <person name="Geib S.M."/>
            <person name="Calla B."/>
            <person name="Hall B."/>
            <person name="Hou S."/>
            <person name="Manoukis N.C."/>
        </authorList>
    </citation>
    <scope>NUCLEOTIDE SEQUENCE</scope>
    <source>
        <strain evidence="2">Punador</strain>
    </source>
</reference>
<name>A0A034VM66_BACDO</name>
<dbReference type="AlphaFoldDB" id="A0A034VM66"/>